<dbReference type="RefSeq" id="WP_146920101.1">
    <property type="nucleotide sequence ID" value="NZ_CP042430.1"/>
</dbReference>
<accession>A0A5B8U651</accession>
<dbReference type="OrthoDB" id="9805171at2"/>
<dbReference type="GO" id="GO:0008168">
    <property type="term" value="F:methyltransferase activity"/>
    <property type="evidence" value="ECO:0007669"/>
    <property type="project" value="UniProtKB-KW"/>
</dbReference>
<reference evidence="1 2" key="1">
    <citation type="journal article" date="2018" name="J. Microbiol.">
        <title>Baekduia soli gen. nov., sp. nov., a novel bacterium isolated from the soil of Baekdu Mountain and proposal of a novel family name, Baekduiaceae fam. nov.</title>
        <authorList>
            <person name="An D.S."/>
            <person name="Siddiqi M.Z."/>
            <person name="Kim K.H."/>
            <person name="Yu H.S."/>
            <person name="Im W.T."/>
        </authorList>
    </citation>
    <scope>NUCLEOTIDE SEQUENCE [LARGE SCALE GENOMIC DNA]</scope>
    <source>
        <strain evidence="1 2">BR7-21</strain>
    </source>
</reference>
<dbReference type="Pfam" id="PF13489">
    <property type="entry name" value="Methyltransf_23"/>
    <property type="match status" value="1"/>
</dbReference>
<keyword evidence="1" id="KW-0808">Transferase</keyword>
<dbReference type="InterPro" id="IPR029063">
    <property type="entry name" value="SAM-dependent_MTases_sf"/>
</dbReference>
<dbReference type="PANTHER" id="PTHR43861">
    <property type="entry name" value="TRANS-ACONITATE 2-METHYLTRANSFERASE-RELATED"/>
    <property type="match status" value="1"/>
</dbReference>
<dbReference type="Proteomes" id="UP000321805">
    <property type="component" value="Chromosome"/>
</dbReference>
<evidence type="ECO:0000313" key="2">
    <source>
        <dbReference type="Proteomes" id="UP000321805"/>
    </source>
</evidence>
<sequence length="212" mass="22947">MVAAAGRAPAQARGLDAGGWEDAYRNGRLDYYDRLDELARYSLLAGYVRVLAPSTGTSRPRVLDVGAGTGILRGHLDGIGLGEYVGVDLSAAAVAAATARGHAGARFVTGDVASLDLGTFDVIALNEMLYYVAEPETFLARIEACLASAGVLVVSMWRHPGDRSLWRLVDDRFPRIDRVEARNRANPVNRRGWWVSAHRRRDAATLTIDDPA</sequence>
<keyword evidence="2" id="KW-1185">Reference proteome</keyword>
<organism evidence="1 2">
    <name type="scientific">Baekduia soli</name>
    <dbReference type="NCBI Taxonomy" id="496014"/>
    <lineage>
        <taxon>Bacteria</taxon>
        <taxon>Bacillati</taxon>
        <taxon>Actinomycetota</taxon>
        <taxon>Thermoleophilia</taxon>
        <taxon>Solirubrobacterales</taxon>
        <taxon>Baekduiaceae</taxon>
        <taxon>Baekduia</taxon>
    </lineage>
</organism>
<protein>
    <submittedName>
        <fullName evidence="1">Class I SAM-dependent methyltransferase</fullName>
    </submittedName>
</protein>
<dbReference type="CDD" id="cd02440">
    <property type="entry name" value="AdoMet_MTases"/>
    <property type="match status" value="1"/>
</dbReference>
<evidence type="ECO:0000313" key="1">
    <source>
        <dbReference type="EMBL" id="QEC48500.1"/>
    </source>
</evidence>
<dbReference type="KEGG" id="bsol:FSW04_13605"/>
<proteinExistence type="predicted"/>
<keyword evidence="1" id="KW-0489">Methyltransferase</keyword>
<dbReference type="Gene3D" id="3.40.50.150">
    <property type="entry name" value="Vaccinia Virus protein VP39"/>
    <property type="match status" value="1"/>
</dbReference>
<name>A0A5B8U651_9ACTN</name>
<gene>
    <name evidence="1" type="ORF">FSW04_13605</name>
</gene>
<dbReference type="AlphaFoldDB" id="A0A5B8U651"/>
<dbReference type="SUPFAM" id="SSF53335">
    <property type="entry name" value="S-adenosyl-L-methionine-dependent methyltransferases"/>
    <property type="match status" value="1"/>
</dbReference>
<dbReference type="GO" id="GO:0032259">
    <property type="term" value="P:methylation"/>
    <property type="evidence" value="ECO:0007669"/>
    <property type="project" value="UniProtKB-KW"/>
</dbReference>
<dbReference type="EMBL" id="CP042430">
    <property type="protein sequence ID" value="QEC48500.1"/>
    <property type="molecule type" value="Genomic_DNA"/>
</dbReference>